<feature type="domain" description="F-box" evidence="2">
    <location>
        <begin position="9"/>
        <end position="46"/>
    </location>
</feature>
<accession>A0A2P6TF67</accession>
<comment type="caution">
    <text evidence="3">The sequence shown here is derived from an EMBL/GenBank/DDBJ whole genome shotgun (WGS) entry which is preliminary data.</text>
</comment>
<dbReference type="SUPFAM" id="SSF52047">
    <property type="entry name" value="RNI-like"/>
    <property type="match status" value="2"/>
</dbReference>
<dbReference type="PANTHER" id="PTHR38926">
    <property type="entry name" value="F-BOX DOMAIN CONTAINING PROTEIN, EXPRESSED"/>
    <property type="match status" value="1"/>
</dbReference>
<dbReference type="PANTHER" id="PTHR38926:SF5">
    <property type="entry name" value="F-BOX AND LEUCINE-RICH REPEAT PROTEIN 6"/>
    <property type="match status" value="1"/>
</dbReference>
<reference evidence="3 4" key="1">
    <citation type="journal article" date="2018" name="Plant J.">
        <title>Genome sequences of Chlorella sorokiniana UTEX 1602 and Micractinium conductrix SAG 241.80: implications to maltose excretion by a green alga.</title>
        <authorList>
            <person name="Arriola M.B."/>
            <person name="Velmurugan N."/>
            <person name="Zhang Y."/>
            <person name="Plunkett M.H."/>
            <person name="Hondzo H."/>
            <person name="Barney B.M."/>
        </authorList>
    </citation>
    <scope>NUCLEOTIDE SEQUENCE [LARGE SCALE GENOMIC DNA]</scope>
    <source>
        <strain evidence="4">UTEX 1602</strain>
    </source>
</reference>
<keyword evidence="4" id="KW-1185">Reference proteome</keyword>
<dbReference type="SMART" id="SM00256">
    <property type="entry name" value="FBOX"/>
    <property type="match status" value="2"/>
</dbReference>
<dbReference type="SUPFAM" id="SSF81383">
    <property type="entry name" value="F-box domain"/>
    <property type="match status" value="2"/>
</dbReference>
<evidence type="ECO:0000313" key="3">
    <source>
        <dbReference type="EMBL" id="PRW32614.1"/>
    </source>
</evidence>
<feature type="domain" description="F-box" evidence="2">
    <location>
        <begin position="484"/>
        <end position="531"/>
    </location>
</feature>
<evidence type="ECO:0000259" key="2">
    <source>
        <dbReference type="PROSITE" id="PS50181"/>
    </source>
</evidence>
<protein>
    <submittedName>
        <fullName evidence="3">Disease resistance protein isoform X1</fullName>
    </submittedName>
</protein>
<dbReference type="InterPro" id="IPR036047">
    <property type="entry name" value="F-box-like_dom_sf"/>
</dbReference>
<gene>
    <name evidence="3" type="ORF">C2E21_8327</name>
</gene>
<name>A0A2P6TF67_CHLSO</name>
<dbReference type="Pfam" id="PF12937">
    <property type="entry name" value="F-box-like"/>
    <property type="match status" value="1"/>
</dbReference>
<dbReference type="InterPro" id="IPR001810">
    <property type="entry name" value="F-box_dom"/>
</dbReference>
<sequence length="792" mass="84526">MPQLSPQPAPSLLALPPEVLQLILAAVPLDDRLSRVALACKQLHALCLAPALIAEVDTWISGGQVAARIESLLRFLARRGEHARSLCLRVKLAEEDADDAHYGDVASLLSSCIAACAARQHGQAGGGLRLLAVSAATPLLSVSCVPLLTALEELHLHGRNSSLQVRLDSSWRQLTALQRAQLSGRLECHGSGPCLPPSLQLLCIEGDWRGIPQLDEDGGPLLQQLDPRVLAELPALDTLVLHATAYESNSLAAVSSLTALTRLGLLGAAQLPPGPALAALSPSLRTLEVHGAVLGADVDRLELGLQAMTGLSTLKLSFEWFGGEEAERLSPDLSHMTELRHLALSFYSTQQGAWHGLWPDPLPSLPWASLQWLALPLQAALELFASLVDAQQLETLCLLLPGAGGQLDAWLASDAWPDFWQSIAIHPPLRCLLYEVPANSPSFSYELLDALLALQQHRPALERAPALHHAASMPPKRPSPAQPAPSLLALPPEVLQHILAAVPLADRLSHAALVCKQLHEACLAPALLSQLDVAFWGPRCVARAQALLLFITCHAQHVRSLQLDIRLPEEGAEEGPECNEVASLVAASLAACAMRQVQPGGGGLRQLSISPETPLVSTGCLSMLRALQQLRLTGRSSNLRLRLGDWRQLTALQDVQLSGRLLCEGEGPALPPSLTRLCIEGDLDWDDGALQEPSLDGRVLAGLPALRCLELAESNYTSASLAAVSGLTALTRLALHRVDNFPPAEALAALAPSLRTLQLHSVVESDVLNTCIQALTGLETLAVDLGFYECTL</sequence>
<dbReference type="EMBL" id="LHPG02000019">
    <property type="protein sequence ID" value="PRW32614.1"/>
    <property type="molecule type" value="Genomic_DNA"/>
</dbReference>
<dbReference type="AlphaFoldDB" id="A0A2P6TF67"/>
<dbReference type="InterPro" id="IPR032675">
    <property type="entry name" value="LRR_dom_sf"/>
</dbReference>
<dbReference type="Proteomes" id="UP000239899">
    <property type="component" value="Unassembled WGS sequence"/>
</dbReference>
<proteinExistence type="predicted"/>
<dbReference type="GO" id="GO:0005930">
    <property type="term" value="C:axoneme"/>
    <property type="evidence" value="ECO:0007669"/>
    <property type="project" value="UniProtKB-SubCell"/>
</dbReference>
<evidence type="ECO:0000313" key="4">
    <source>
        <dbReference type="Proteomes" id="UP000239899"/>
    </source>
</evidence>
<dbReference type="Gene3D" id="1.20.1280.50">
    <property type="match status" value="1"/>
</dbReference>
<organism evidence="3 4">
    <name type="scientific">Chlorella sorokiniana</name>
    <name type="common">Freshwater green alga</name>
    <dbReference type="NCBI Taxonomy" id="3076"/>
    <lineage>
        <taxon>Eukaryota</taxon>
        <taxon>Viridiplantae</taxon>
        <taxon>Chlorophyta</taxon>
        <taxon>core chlorophytes</taxon>
        <taxon>Trebouxiophyceae</taxon>
        <taxon>Chlorellales</taxon>
        <taxon>Chlorellaceae</taxon>
        <taxon>Chlorella clade</taxon>
        <taxon>Chlorella</taxon>
    </lineage>
</organism>
<comment type="subcellular location">
    <subcellularLocation>
        <location evidence="1">Cytoplasm</location>
        <location evidence="1">Cytoskeleton</location>
        <location evidence="1">Cilium axoneme</location>
    </subcellularLocation>
</comment>
<dbReference type="Gene3D" id="3.80.10.10">
    <property type="entry name" value="Ribonuclease Inhibitor"/>
    <property type="match status" value="2"/>
</dbReference>
<dbReference type="PROSITE" id="PS50181">
    <property type="entry name" value="FBOX"/>
    <property type="match status" value="2"/>
</dbReference>
<evidence type="ECO:0000256" key="1">
    <source>
        <dbReference type="ARBA" id="ARBA00004430"/>
    </source>
</evidence>